<dbReference type="EMBL" id="JBHSXN010000006">
    <property type="protein sequence ID" value="MFC6955397.1"/>
    <property type="molecule type" value="Genomic_DNA"/>
</dbReference>
<proteinExistence type="predicted"/>
<evidence type="ECO:0000313" key="5">
    <source>
        <dbReference type="Proteomes" id="UP001596395"/>
    </source>
</evidence>
<protein>
    <submittedName>
        <fullName evidence="4">DUF4129 domain-containing protein</fullName>
    </submittedName>
</protein>
<feature type="compositionally biased region" description="Gly residues" evidence="1">
    <location>
        <begin position="63"/>
        <end position="72"/>
    </location>
</feature>
<keyword evidence="2" id="KW-0812">Transmembrane</keyword>
<gene>
    <name evidence="4" type="ORF">ACFQGB_21245</name>
</gene>
<feature type="compositionally biased region" description="Low complexity" evidence="1">
    <location>
        <begin position="123"/>
        <end position="135"/>
    </location>
</feature>
<keyword evidence="2" id="KW-1133">Transmembrane helix</keyword>
<feature type="domain" description="Protein-glutamine gamma-glutamyltransferase-like C-terminal" evidence="3">
    <location>
        <begin position="221"/>
        <end position="286"/>
    </location>
</feature>
<evidence type="ECO:0000256" key="2">
    <source>
        <dbReference type="SAM" id="Phobius"/>
    </source>
</evidence>
<keyword evidence="5" id="KW-1185">Reference proteome</keyword>
<dbReference type="Pfam" id="PF13559">
    <property type="entry name" value="DUF4129"/>
    <property type="match status" value="1"/>
</dbReference>
<feature type="compositionally biased region" description="Gly residues" evidence="1">
    <location>
        <begin position="105"/>
        <end position="116"/>
    </location>
</feature>
<dbReference type="InterPro" id="IPR025403">
    <property type="entry name" value="TgpA-like_C"/>
</dbReference>
<feature type="region of interest" description="Disordered" evidence="1">
    <location>
        <begin position="47"/>
        <end position="135"/>
    </location>
</feature>
<sequence length="298" mass="30444">MNWESVATVAVCVACLFAVSTAATTMESTVTTNPDDVIDIDSSELPIGSESAVEVKSQVQSEGGPGDDGGGQQQSDGGQAAESGSGSGDSTARSAGESEQSSASGGDGGEGSGGDASGDEQESASSGGASGSSSAPSVVRSLLDRLVDVLQWLLGVLGSLLPVAALVTAVALAVRYRDALRAAIRARLADWGLVDSAASEDVGGSATSVRTEPAPETDVAAAWYEFVEALGLGDVRSAAPHECAERAREAGVDASVVEDVNEPFEEVQYGRAPETEERRRRARNGLERFRAQYDGGRD</sequence>
<reference evidence="4 5" key="1">
    <citation type="journal article" date="2019" name="Int. J. Syst. Evol. Microbiol.">
        <title>The Global Catalogue of Microorganisms (GCM) 10K type strain sequencing project: providing services to taxonomists for standard genome sequencing and annotation.</title>
        <authorList>
            <consortium name="The Broad Institute Genomics Platform"/>
            <consortium name="The Broad Institute Genome Sequencing Center for Infectious Disease"/>
            <person name="Wu L."/>
            <person name="Ma J."/>
        </authorList>
    </citation>
    <scope>NUCLEOTIDE SEQUENCE [LARGE SCALE GENOMIC DNA]</scope>
    <source>
        <strain evidence="4 5">GX26</strain>
    </source>
</reference>
<feature type="region of interest" description="Disordered" evidence="1">
    <location>
        <begin position="270"/>
        <end position="298"/>
    </location>
</feature>
<evidence type="ECO:0000259" key="3">
    <source>
        <dbReference type="Pfam" id="PF13559"/>
    </source>
</evidence>
<feature type="compositionally biased region" description="Low complexity" evidence="1">
    <location>
        <begin position="73"/>
        <end position="104"/>
    </location>
</feature>
<dbReference type="Proteomes" id="UP001596395">
    <property type="component" value="Unassembled WGS sequence"/>
</dbReference>
<feature type="transmembrane region" description="Helical" evidence="2">
    <location>
        <begin position="149"/>
        <end position="174"/>
    </location>
</feature>
<name>A0ABD5VQB6_9EURY</name>
<comment type="caution">
    <text evidence="4">The sequence shown here is derived from an EMBL/GenBank/DDBJ whole genome shotgun (WGS) entry which is preliminary data.</text>
</comment>
<organism evidence="4 5">
    <name type="scientific">Halorubellus litoreus</name>
    <dbReference type="NCBI Taxonomy" id="755308"/>
    <lineage>
        <taxon>Archaea</taxon>
        <taxon>Methanobacteriati</taxon>
        <taxon>Methanobacteriota</taxon>
        <taxon>Stenosarchaea group</taxon>
        <taxon>Halobacteria</taxon>
        <taxon>Halobacteriales</taxon>
        <taxon>Halorubellaceae</taxon>
        <taxon>Halorubellus</taxon>
    </lineage>
</organism>
<accession>A0ABD5VQB6</accession>
<dbReference type="RefSeq" id="WP_336352323.1">
    <property type="nucleotide sequence ID" value="NZ_JAZAQL010000006.1"/>
</dbReference>
<evidence type="ECO:0000256" key="1">
    <source>
        <dbReference type="SAM" id="MobiDB-lite"/>
    </source>
</evidence>
<feature type="compositionally biased region" description="Basic and acidic residues" evidence="1">
    <location>
        <begin position="273"/>
        <end position="298"/>
    </location>
</feature>
<evidence type="ECO:0000313" key="4">
    <source>
        <dbReference type="EMBL" id="MFC6955397.1"/>
    </source>
</evidence>
<keyword evidence="2" id="KW-0472">Membrane</keyword>
<dbReference type="AlphaFoldDB" id="A0ABD5VQB6"/>